<dbReference type="OrthoDB" id="6305173at2"/>
<evidence type="ECO:0000259" key="1">
    <source>
        <dbReference type="Pfam" id="PF13403"/>
    </source>
</evidence>
<keyword evidence="3" id="KW-1185">Reference proteome</keyword>
<evidence type="ECO:0000313" key="2">
    <source>
        <dbReference type="EMBL" id="SLN14681.1"/>
    </source>
</evidence>
<evidence type="ECO:0000313" key="3">
    <source>
        <dbReference type="Proteomes" id="UP000193862"/>
    </source>
</evidence>
<dbReference type="Pfam" id="PF13403">
    <property type="entry name" value="Hint_2"/>
    <property type="match status" value="1"/>
</dbReference>
<dbReference type="Proteomes" id="UP000193862">
    <property type="component" value="Unassembled WGS sequence"/>
</dbReference>
<dbReference type="EMBL" id="FWFS01000001">
    <property type="protein sequence ID" value="SLN14681.1"/>
    <property type="molecule type" value="Genomic_DNA"/>
</dbReference>
<accession>A0A1Y5RD71</accession>
<protein>
    <recommendedName>
        <fullName evidence="1">Hedgehog/Intein (Hint) domain-containing protein</fullName>
    </recommendedName>
</protein>
<dbReference type="InterPro" id="IPR028992">
    <property type="entry name" value="Hedgehog/Intein_dom"/>
</dbReference>
<feature type="domain" description="Hedgehog/Intein (Hint)" evidence="1">
    <location>
        <begin position="184"/>
        <end position="314"/>
    </location>
</feature>
<reference evidence="2 3" key="1">
    <citation type="submission" date="2017-03" db="EMBL/GenBank/DDBJ databases">
        <authorList>
            <person name="Afonso C.L."/>
            <person name="Miller P.J."/>
            <person name="Scott M.A."/>
            <person name="Spackman E."/>
            <person name="Goraichik I."/>
            <person name="Dimitrov K.M."/>
            <person name="Suarez D.L."/>
            <person name="Swayne D.E."/>
        </authorList>
    </citation>
    <scope>NUCLEOTIDE SEQUENCE [LARGE SCALE GENOMIC DNA]</scope>
    <source>
        <strain evidence="2 3">CECT 8620</strain>
    </source>
</reference>
<organism evidence="2 3">
    <name type="scientific">Aquimixticola soesokkakensis</name>
    <dbReference type="NCBI Taxonomy" id="1519096"/>
    <lineage>
        <taxon>Bacteria</taxon>
        <taxon>Pseudomonadati</taxon>
        <taxon>Pseudomonadota</taxon>
        <taxon>Alphaproteobacteria</taxon>
        <taxon>Rhodobacterales</taxon>
        <taxon>Paracoccaceae</taxon>
        <taxon>Aquimixticola</taxon>
    </lineage>
</organism>
<sequence>MSWIGINDTKRLPSFHPSGLTASGSAPALDDTVLMRGTVLLEAEVQDYRAEPQTLLSYWLWDEGGRELLVRIERNGTLLLKVMQGDTITAVGLPLPVMEMQTRIRVSYSWDVPARIASLTVENLDTHKTCHKVFPDPVPFAVADAARAVLGIGTEWPAVQENTTLLAFSDAFEPVTCGDGMAGNALVATEFGPRPISSLRKGDLVRVGEGGLAPVRAIVAREVPNAGWFAPVTLLRPLFDLKEDLTCAPELSVVFSGSEAEYLFGAGSVLIPARSLRNMGTSRRVSSASVVRYYQILLDIPQTVQVNGAAVRTLDAGELVGRPALRATTPLAGVSEAAIVGHSHAQAVTLSTFETQTLLAALTS</sequence>
<dbReference type="RefSeq" id="WP_085834983.1">
    <property type="nucleotide sequence ID" value="NZ_FWFS01000001.1"/>
</dbReference>
<dbReference type="AlphaFoldDB" id="A0A1Y5RD71"/>
<gene>
    <name evidence="2" type="ORF">AQS8620_00236</name>
</gene>
<name>A0A1Y5RD71_9RHOB</name>
<proteinExistence type="predicted"/>